<dbReference type="InterPro" id="IPR033116">
    <property type="entry name" value="TRYPSIN_SER"/>
</dbReference>
<dbReference type="InterPro" id="IPR009003">
    <property type="entry name" value="Peptidase_S1_PA"/>
</dbReference>
<keyword evidence="2" id="KW-0378">Hydrolase</keyword>
<reference evidence="5 6" key="1">
    <citation type="submission" date="2018-09" db="EMBL/GenBank/DDBJ databases">
        <title>Complete genome sequence of Euzebya sp. DY32-46 isolated from seawater of Pacific Ocean.</title>
        <authorList>
            <person name="Xu L."/>
            <person name="Wu Y.-H."/>
            <person name="Xu X.-W."/>
        </authorList>
    </citation>
    <scope>NUCLEOTIDE SEQUENCE [LARGE SCALE GENOMIC DNA]</scope>
    <source>
        <strain evidence="5 6">DY32-46</strain>
    </source>
</reference>
<evidence type="ECO:0000259" key="4">
    <source>
        <dbReference type="PROSITE" id="PS50240"/>
    </source>
</evidence>
<evidence type="ECO:0000256" key="1">
    <source>
        <dbReference type="ARBA" id="ARBA00023157"/>
    </source>
</evidence>
<feature type="chain" id="PRO_5017029826" evidence="3">
    <location>
        <begin position="33"/>
        <end position="633"/>
    </location>
</feature>
<dbReference type="GO" id="GO:0006508">
    <property type="term" value="P:proteolysis"/>
    <property type="evidence" value="ECO:0007669"/>
    <property type="project" value="UniProtKB-KW"/>
</dbReference>
<dbReference type="InterPro" id="IPR018114">
    <property type="entry name" value="TRYPSIN_HIS"/>
</dbReference>
<dbReference type="GO" id="GO:0004252">
    <property type="term" value="F:serine-type endopeptidase activity"/>
    <property type="evidence" value="ECO:0007669"/>
    <property type="project" value="InterPro"/>
</dbReference>
<keyword evidence="1" id="KW-1015">Disulfide bond</keyword>
<dbReference type="InterPro" id="IPR051487">
    <property type="entry name" value="Ser/Thr_Proteases_Immune/Dev"/>
</dbReference>
<dbReference type="CDD" id="cd00190">
    <property type="entry name" value="Tryp_SPc"/>
    <property type="match status" value="1"/>
</dbReference>
<dbReference type="RefSeq" id="WP_114592741.1">
    <property type="nucleotide sequence ID" value="NZ_CP031165.1"/>
</dbReference>
<accession>A0A346Y1P7</accession>
<dbReference type="Pfam" id="PF04122">
    <property type="entry name" value="CW_binding_2"/>
    <property type="match status" value="2"/>
</dbReference>
<proteinExistence type="predicted"/>
<dbReference type="PANTHER" id="PTHR24256">
    <property type="entry name" value="TRYPTASE-RELATED"/>
    <property type="match status" value="1"/>
</dbReference>
<evidence type="ECO:0000256" key="2">
    <source>
        <dbReference type="RuleBase" id="RU363034"/>
    </source>
</evidence>
<organism evidence="5 6">
    <name type="scientific">Euzebya pacifica</name>
    <dbReference type="NCBI Taxonomy" id="1608957"/>
    <lineage>
        <taxon>Bacteria</taxon>
        <taxon>Bacillati</taxon>
        <taxon>Actinomycetota</taxon>
        <taxon>Nitriliruptoria</taxon>
        <taxon>Euzebyales</taxon>
    </lineage>
</organism>
<dbReference type="Proteomes" id="UP000264006">
    <property type="component" value="Chromosome"/>
</dbReference>
<dbReference type="Gene3D" id="2.40.10.10">
    <property type="entry name" value="Trypsin-like serine proteases"/>
    <property type="match status" value="1"/>
</dbReference>
<dbReference type="OrthoDB" id="1496095at2"/>
<dbReference type="Pfam" id="PF00089">
    <property type="entry name" value="Trypsin"/>
    <property type="match status" value="1"/>
</dbReference>
<dbReference type="InterPro" id="IPR001254">
    <property type="entry name" value="Trypsin_dom"/>
</dbReference>
<sequence length="633" mass="64762">MVRGFPFFSARAAAALSLLGLLVAALVVPAFASEWAVVGGGPADPAAWPSTVALIRADATDDVAGQFCTGTAVAEDLVLTAAHCFSSITGEQSRTAADVRVVAGRADLTDRSVGTDRLGVDLYVHPDFMAASHRNDVALLRVDAPLEVPIQRLAEAGRATPDPDTVGVILGWGRTGPGPEASSSSTAVLHEAHVPIVAADACADAFDPSPDPSLHICAGGGGTEDAPEPDACRGDSGGPLLFPVVDEPAEQFGITAFGSTECGVGQPGVYASVSAARPFIDDVIAGLVGPTVPEDDPSLVDRVVRVAGDPDTTSPIEQAVASSRAVFAEASSDVAVITRDDAFPDGLAGSALLYGRGPLLFTSAQGPLAEATREELRRALRPGATVYVLGGRMAVPEDAVEAVRAEGFVPIRLAGDSRETTAVAIAEEVVERYGKDGRPPFGTVVLATSGAWPDAVLAGQLSVWWGYPILLVPADRMPEEVEAALQAMSVDRLLVVGGPSAVSDTVVDAAARASGADDVQRLAGASRAETGSQIAAFHRQELAARGQAPPDTAVAVNVRRDDGFAHILSAVPIVGATAGVFVPVEGEHGDVLPGLVELRICGLGAQPLAVGGHDLVTDDVMTRIARTLGQAAC</sequence>
<dbReference type="KEGG" id="euz:DVS28_a3721"/>
<feature type="domain" description="Peptidase S1" evidence="4">
    <location>
        <begin position="37"/>
        <end position="285"/>
    </location>
</feature>
<keyword evidence="2" id="KW-0720">Serine protease</keyword>
<dbReference type="EMBL" id="CP031165">
    <property type="protein sequence ID" value="AXV08394.1"/>
    <property type="molecule type" value="Genomic_DNA"/>
</dbReference>
<dbReference type="InterPro" id="IPR001314">
    <property type="entry name" value="Peptidase_S1A"/>
</dbReference>
<dbReference type="InterPro" id="IPR007253">
    <property type="entry name" value="Cell_wall-bd_2"/>
</dbReference>
<keyword evidence="3" id="KW-0732">Signal</keyword>
<dbReference type="InterPro" id="IPR043504">
    <property type="entry name" value="Peptidase_S1_PA_chymotrypsin"/>
</dbReference>
<dbReference type="PROSITE" id="PS00134">
    <property type="entry name" value="TRYPSIN_HIS"/>
    <property type="match status" value="1"/>
</dbReference>
<evidence type="ECO:0000313" key="5">
    <source>
        <dbReference type="EMBL" id="AXV08394.1"/>
    </source>
</evidence>
<dbReference type="AlphaFoldDB" id="A0A346Y1P7"/>
<evidence type="ECO:0000256" key="3">
    <source>
        <dbReference type="SAM" id="SignalP"/>
    </source>
</evidence>
<protein>
    <submittedName>
        <fullName evidence="5">Trypsin</fullName>
    </submittedName>
</protein>
<dbReference type="SMART" id="SM00020">
    <property type="entry name" value="Tryp_SPc"/>
    <property type="match status" value="1"/>
</dbReference>
<keyword evidence="6" id="KW-1185">Reference proteome</keyword>
<feature type="signal peptide" evidence="3">
    <location>
        <begin position="1"/>
        <end position="32"/>
    </location>
</feature>
<gene>
    <name evidence="5" type="ORF">DVS28_a3721</name>
</gene>
<dbReference type="PRINTS" id="PR00722">
    <property type="entry name" value="CHYMOTRYPSIN"/>
</dbReference>
<dbReference type="PROSITE" id="PS00135">
    <property type="entry name" value="TRYPSIN_SER"/>
    <property type="match status" value="1"/>
</dbReference>
<dbReference type="SUPFAM" id="SSF50494">
    <property type="entry name" value="Trypsin-like serine proteases"/>
    <property type="match status" value="1"/>
</dbReference>
<keyword evidence="2" id="KW-0645">Protease</keyword>
<dbReference type="PROSITE" id="PS50240">
    <property type="entry name" value="TRYPSIN_DOM"/>
    <property type="match status" value="1"/>
</dbReference>
<name>A0A346Y1P7_9ACTN</name>
<evidence type="ECO:0000313" key="6">
    <source>
        <dbReference type="Proteomes" id="UP000264006"/>
    </source>
</evidence>